<name>A0ABP4A716_9ACTN</name>
<feature type="domain" description="NACHT" evidence="2">
    <location>
        <begin position="179"/>
        <end position="297"/>
    </location>
</feature>
<feature type="transmembrane region" description="Helical" evidence="1">
    <location>
        <begin position="31"/>
        <end position="53"/>
    </location>
</feature>
<keyword evidence="1" id="KW-0472">Membrane</keyword>
<keyword evidence="4" id="KW-1185">Reference proteome</keyword>
<keyword evidence="1" id="KW-1133">Transmembrane helix</keyword>
<organism evidence="3 4">
    <name type="scientific">Kribbella koreensis</name>
    <dbReference type="NCBI Taxonomy" id="57909"/>
    <lineage>
        <taxon>Bacteria</taxon>
        <taxon>Bacillati</taxon>
        <taxon>Actinomycetota</taxon>
        <taxon>Actinomycetes</taxon>
        <taxon>Propionibacteriales</taxon>
        <taxon>Kribbellaceae</taxon>
        <taxon>Kribbella</taxon>
    </lineage>
</organism>
<sequence>MRGGNSRQVDAPAPEAVGPARGYSPWVRMHGLVRVVVLVVTISLTLVLLPIAINVGTGGTAPEFLEPYVGWTWPAIGVLWLVAIGTGLAQYRSRRTVGHSARSADQPRNRPNALARVDRYLADRFAGSLASRARLALALDVSPEAVIRPYDLLVQPLNGDVTEVREDADIAAAFDDLQDSMLILGAPGAGKTTLLLELARTLAAEARTNPNTPIPVLVDLASWTASTAKAPEDDPGDSPLLAGFVRWLLAELNTRYQIPAAVGRVWLTRGRLALLLDGLDEVALAHQEKLAPVLAELGRRYLIGQVAVTCRIQEYEALHHKLKLYGAVRIRPLSREQVLDYFASGGDELSGALAAMERDDDLWDLVNSPLMLNVMALAYQGRDARDIAAGVLADHRRELFDTFISEVLARYRPSSPHFESRAAVRSLWCLAWWTRTQAGDRIEVPRRLTPSGWYGLVLPAVGYLAHMICLPGLFAGLAAGAAVGATALYGVSAGLAVCAVALVLVHVRPQTWWILQQGRDQPRHLLLAVMICIGMVAGLVSVLLVTAIAERLPPWLGLAFQGVIVWASYGLEYILSGNNRRRVLLSIRLVAVTVASLIVFATVDDQAHFVAGCAIGLVVAQGIRFVKTLPMDHLVYPHSKSEHQDGPGVRWRMGKWTVGGALAGVLIAAVLGASLWWTTGPEAVLGIIAGTVASKAWRRRAPFFSGALSRGLHGFLLRWSGYLPWRRGAFLRYAAERYVLAKTGRGEYAFIHLLVRDHLAECDPDALAAKVDQRIAARANRGNLARSR</sequence>
<comment type="caution">
    <text evidence="3">The sequence shown here is derived from an EMBL/GenBank/DDBJ whole genome shotgun (WGS) entry which is preliminary data.</text>
</comment>
<dbReference type="SUPFAM" id="SSF52540">
    <property type="entry name" value="P-loop containing nucleoside triphosphate hydrolases"/>
    <property type="match status" value="1"/>
</dbReference>
<dbReference type="InterPro" id="IPR027417">
    <property type="entry name" value="P-loop_NTPase"/>
</dbReference>
<feature type="transmembrane region" description="Helical" evidence="1">
    <location>
        <begin position="73"/>
        <end position="91"/>
    </location>
</feature>
<evidence type="ECO:0000313" key="3">
    <source>
        <dbReference type="EMBL" id="GAA0932377.1"/>
    </source>
</evidence>
<feature type="transmembrane region" description="Helical" evidence="1">
    <location>
        <begin position="555"/>
        <end position="571"/>
    </location>
</feature>
<feature type="transmembrane region" description="Helical" evidence="1">
    <location>
        <begin position="456"/>
        <end position="481"/>
    </location>
</feature>
<gene>
    <name evidence="3" type="ORF">GCM10009554_16790</name>
</gene>
<feature type="transmembrane region" description="Helical" evidence="1">
    <location>
        <begin position="609"/>
        <end position="626"/>
    </location>
</feature>
<feature type="transmembrane region" description="Helical" evidence="1">
    <location>
        <begin position="656"/>
        <end position="677"/>
    </location>
</feature>
<accession>A0ABP4A716</accession>
<dbReference type="Proteomes" id="UP001500542">
    <property type="component" value="Unassembled WGS sequence"/>
</dbReference>
<evidence type="ECO:0000259" key="2">
    <source>
        <dbReference type="PROSITE" id="PS50837"/>
    </source>
</evidence>
<dbReference type="PROSITE" id="PS50837">
    <property type="entry name" value="NACHT"/>
    <property type="match status" value="1"/>
</dbReference>
<dbReference type="Pfam" id="PF05729">
    <property type="entry name" value="NACHT"/>
    <property type="match status" value="1"/>
</dbReference>
<feature type="transmembrane region" description="Helical" evidence="1">
    <location>
        <begin position="487"/>
        <end position="505"/>
    </location>
</feature>
<feature type="transmembrane region" description="Helical" evidence="1">
    <location>
        <begin position="525"/>
        <end position="549"/>
    </location>
</feature>
<evidence type="ECO:0000313" key="4">
    <source>
        <dbReference type="Proteomes" id="UP001500542"/>
    </source>
</evidence>
<protein>
    <recommendedName>
        <fullName evidence="2">NACHT domain-containing protein</fullName>
    </recommendedName>
</protein>
<feature type="transmembrane region" description="Helical" evidence="1">
    <location>
        <begin position="583"/>
        <end position="603"/>
    </location>
</feature>
<reference evidence="4" key="1">
    <citation type="journal article" date="2019" name="Int. J. Syst. Evol. Microbiol.">
        <title>The Global Catalogue of Microorganisms (GCM) 10K type strain sequencing project: providing services to taxonomists for standard genome sequencing and annotation.</title>
        <authorList>
            <consortium name="The Broad Institute Genomics Platform"/>
            <consortium name="The Broad Institute Genome Sequencing Center for Infectious Disease"/>
            <person name="Wu L."/>
            <person name="Ma J."/>
        </authorList>
    </citation>
    <scope>NUCLEOTIDE SEQUENCE [LARGE SCALE GENOMIC DNA]</scope>
    <source>
        <strain evidence="4">JCM 10977</strain>
    </source>
</reference>
<dbReference type="Gene3D" id="3.40.50.300">
    <property type="entry name" value="P-loop containing nucleotide triphosphate hydrolases"/>
    <property type="match status" value="1"/>
</dbReference>
<proteinExistence type="predicted"/>
<keyword evidence="1" id="KW-0812">Transmembrane</keyword>
<dbReference type="InterPro" id="IPR007111">
    <property type="entry name" value="NACHT_NTPase"/>
</dbReference>
<evidence type="ECO:0000256" key="1">
    <source>
        <dbReference type="SAM" id="Phobius"/>
    </source>
</evidence>
<dbReference type="EMBL" id="BAAAHK010000004">
    <property type="protein sequence ID" value="GAA0932377.1"/>
    <property type="molecule type" value="Genomic_DNA"/>
</dbReference>